<sequence>MHASLKIAFLTSFFFSVIMIKALIGFLRWTAGRSKVRLYKGEAHCPECRGTGTKLYTTGYVDGWVGGSSARATIEKYGDCNFCQGFGKLPSTLVPTVDRYGMIAISLLVIAVFLLFSHPFWSIILLLVSRRYKNKSFCKFQNVIGTVFKTLFLATLWIALVDGILGSVISDTQKN</sequence>
<evidence type="ECO:0000256" key="1">
    <source>
        <dbReference type="SAM" id="Phobius"/>
    </source>
</evidence>
<gene>
    <name evidence="2" type="ORF">SAMN05421852_12613</name>
</gene>
<evidence type="ECO:0000313" key="2">
    <source>
        <dbReference type="EMBL" id="SFJ84264.1"/>
    </source>
</evidence>
<accession>A0A1I3UL97</accession>
<feature type="transmembrane region" description="Helical" evidence="1">
    <location>
        <begin position="140"/>
        <end position="160"/>
    </location>
</feature>
<keyword evidence="1" id="KW-0472">Membrane</keyword>
<dbReference type="EMBL" id="FORR01000026">
    <property type="protein sequence ID" value="SFJ84264.1"/>
    <property type="molecule type" value="Genomic_DNA"/>
</dbReference>
<dbReference type="AlphaFoldDB" id="A0A1I3UL97"/>
<protein>
    <submittedName>
        <fullName evidence="2">Uncharacterized protein</fullName>
    </submittedName>
</protein>
<dbReference type="RefSeq" id="WP_093231560.1">
    <property type="nucleotide sequence ID" value="NZ_FORR01000026.1"/>
</dbReference>
<evidence type="ECO:0000313" key="3">
    <source>
        <dbReference type="Proteomes" id="UP000199545"/>
    </source>
</evidence>
<proteinExistence type="predicted"/>
<organism evidence="2 3">
    <name type="scientific">Thermoflavimicrobium dichotomicum</name>
    <dbReference type="NCBI Taxonomy" id="46223"/>
    <lineage>
        <taxon>Bacteria</taxon>
        <taxon>Bacillati</taxon>
        <taxon>Bacillota</taxon>
        <taxon>Bacilli</taxon>
        <taxon>Bacillales</taxon>
        <taxon>Thermoactinomycetaceae</taxon>
        <taxon>Thermoflavimicrobium</taxon>
    </lineage>
</organism>
<feature type="transmembrane region" description="Helical" evidence="1">
    <location>
        <begin position="100"/>
        <end position="128"/>
    </location>
</feature>
<name>A0A1I3UL97_9BACL</name>
<dbReference type="Proteomes" id="UP000199545">
    <property type="component" value="Unassembled WGS sequence"/>
</dbReference>
<keyword evidence="1" id="KW-1133">Transmembrane helix</keyword>
<keyword evidence="3" id="KW-1185">Reference proteome</keyword>
<feature type="transmembrane region" description="Helical" evidence="1">
    <location>
        <begin position="7"/>
        <end position="29"/>
    </location>
</feature>
<reference evidence="2 3" key="1">
    <citation type="submission" date="2016-10" db="EMBL/GenBank/DDBJ databases">
        <authorList>
            <person name="de Groot N.N."/>
        </authorList>
    </citation>
    <scope>NUCLEOTIDE SEQUENCE [LARGE SCALE GENOMIC DNA]</scope>
    <source>
        <strain evidence="2 3">DSM 44778</strain>
    </source>
</reference>
<keyword evidence="1" id="KW-0812">Transmembrane</keyword>